<dbReference type="RefSeq" id="WP_031632963.1">
    <property type="nucleotide sequence ID" value="NZ_CAADOZ010000144.1"/>
</dbReference>
<proteinExistence type="predicted"/>
<evidence type="ECO:0000313" key="2">
    <source>
        <dbReference type="EMBL" id="MUI37966.1"/>
    </source>
</evidence>
<feature type="compositionally biased region" description="Basic and acidic residues" evidence="1">
    <location>
        <begin position="134"/>
        <end position="143"/>
    </location>
</feature>
<accession>A0A844NQT6</accession>
<feature type="region of interest" description="Disordered" evidence="1">
    <location>
        <begin position="120"/>
        <end position="143"/>
    </location>
</feature>
<sequence length="143" mass="16127">MNTEQFIRESAARGLSRRATRLALGIGPWVFREMLTLMPDIEWPAKGQSLDHKRANSQKRGYCTPALARALDQARQARKEKHTHTVRDRTGTLEELVDLLPSPVSASTVRRRLAGGMPLEEALLTPATPPFSNYKRENPDDHE</sequence>
<evidence type="ECO:0000256" key="1">
    <source>
        <dbReference type="SAM" id="MobiDB-lite"/>
    </source>
</evidence>
<gene>
    <name evidence="2" type="ORF">GNQ48_23455</name>
</gene>
<name>A0A844NQT6_PSEAI</name>
<reference evidence="2 3" key="1">
    <citation type="submission" date="2019-11" db="EMBL/GenBank/DDBJ databases">
        <title>Genomes of ocular Pseudomonas aeruginosa isolates.</title>
        <authorList>
            <person name="Khan M."/>
            <person name="Rice S.A."/>
            <person name="Willcox M.D.P."/>
            <person name="Stapleton F."/>
        </authorList>
    </citation>
    <scope>NUCLEOTIDE SEQUENCE [LARGE SCALE GENOMIC DNA]</scope>
    <source>
        <strain evidence="2 3">PA221</strain>
    </source>
</reference>
<dbReference type="Proteomes" id="UP000433532">
    <property type="component" value="Unassembled WGS sequence"/>
</dbReference>
<protein>
    <submittedName>
        <fullName evidence="2">Uncharacterized protein</fullName>
    </submittedName>
</protein>
<dbReference type="EMBL" id="WOAD01000024">
    <property type="protein sequence ID" value="MUI37966.1"/>
    <property type="molecule type" value="Genomic_DNA"/>
</dbReference>
<comment type="caution">
    <text evidence="2">The sequence shown here is derived from an EMBL/GenBank/DDBJ whole genome shotgun (WGS) entry which is preliminary data.</text>
</comment>
<evidence type="ECO:0000313" key="3">
    <source>
        <dbReference type="Proteomes" id="UP000433532"/>
    </source>
</evidence>
<dbReference type="AlphaFoldDB" id="A0A844NQT6"/>
<organism evidence="2 3">
    <name type="scientific">Pseudomonas aeruginosa</name>
    <dbReference type="NCBI Taxonomy" id="287"/>
    <lineage>
        <taxon>Bacteria</taxon>
        <taxon>Pseudomonadati</taxon>
        <taxon>Pseudomonadota</taxon>
        <taxon>Gammaproteobacteria</taxon>
        <taxon>Pseudomonadales</taxon>
        <taxon>Pseudomonadaceae</taxon>
        <taxon>Pseudomonas</taxon>
    </lineage>
</organism>